<comment type="caution">
    <text evidence="2">The sequence shown here is derived from an EMBL/GenBank/DDBJ whole genome shotgun (WGS) entry which is preliminary data.</text>
</comment>
<keyword evidence="1" id="KW-0812">Transmembrane</keyword>
<organism evidence="2 3">
    <name type="scientific">Sphingomonas metalli</name>
    <dbReference type="NCBI Taxonomy" id="1779358"/>
    <lineage>
        <taxon>Bacteria</taxon>
        <taxon>Pseudomonadati</taxon>
        <taxon>Pseudomonadota</taxon>
        <taxon>Alphaproteobacteria</taxon>
        <taxon>Sphingomonadales</taxon>
        <taxon>Sphingomonadaceae</taxon>
        <taxon>Sphingomonas</taxon>
    </lineage>
</organism>
<accession>A0A916WPS6</accession>
<reference evidence="2" key="1">
    <citation type="journal article" date="2014" name="Int. J. Syst. Evol. Microbiol.">
        <title>Complete genome sequence of Corynebacterium casei LMG S-19264T (=DSM 44701T), isolated from a smear-ripened cheese.</title>
        <authorList>
            <consortium name="US DOE Joint Genome Institute (JGI-PGF)"/>
            <person name="Walter F."/>
            <person name="Albersmeier A."/>
            <person name="Kalinowski J."/>
            <person name="Ruckert C."/>
        </authorList>
    </citation>
    <scope>NUCLEOTIDE SEQUENCE</scope>
    <source>
        <strain evidence="2">CGMCC 1.15330</strain>
    </source>
</reference>
<name>A0A916WPS6_9SPHN</name>
<evidence type="ECO:0000313" key="3">
    <source>
        <dbReference type="Proteomes" id="UP000623067"/>
    </source>
</evidence>
<proteinExistence type="predicted"/>
<protein>
    <submittedName>
        <fullName evidence="2">Uncharacterized protein</fullName>
    </submittedName>
</protein>
<keyword evidence="1" id="KW-0472">Membrane</keyword>
<gene>
    <name evidence="2" type="ORF">GCM10011380_10730</name>
</gene>
<keyword evidence="3" id="KW-1185">Reference proteome</keyword>
<dbReference type="Proteomes" id="UP000623067">
    <property type="component" value="Unassembled WGS sequence"/>
</dbReference>
<keyword evidence="1" id="KW-1133">Transmembrane helix</keyword>
<dbReference type="EMBL" id="BMIH01000001">
    <property type="protein sequence ID" value="GGB22908.1"/>
    <property type="molecule type" value="Genomic_DNA"/>
</dbReference>
<dbReference type="AlphaFoldDB" id="A0A916WPS6"/>
<feature type="transmembrane region" description="Helical" evidence="1">
    <location>
        <begin position="35"/>
        <end position="60"/>
    </location>
</feature>
<evidence type="ECO:0000256" key="1">
    <source>
        <dbReference type="SAM" id="Phobius"/>
    </source>
</evidence>
<reference evidence="2" key="2">
    <citation type="submission" date="2020-09" db="EMBL/GenBank/DDBJ databases">
        <authorList>
            <person name="Sun Q."/>
            <person name="Zhou Y."/>
        </authorList>
    </citation>
    <scope>NUCLEOTIDE SEQUENCE</scope>
    <source>
        <strain evidence="2">CGMCC 1.15330</strain>
    </source>
</reference>
<evidence type="ECO:0000313" key="2">
    <source>
        <dbReference type="EMBL" id="GGB22908.1"/>
    </source>
</evidence>
<sequence>MIAWFIVTVALLIWNAVYCGLKIAADFRGPKPASGVWGMFALAGVLSMIAMALVATGVAASGI</sequence>
<dbReference type="RefSeq" id="WP_188657632.1">
    <property type="nucleotide sequence ID" value="NZ_BMIH01000001.1"/>
</dbReference>